<feature type="compositionally biased region" description="Basic and acidic residues" evidence="1">
    <location>
        <begin position="659"/>
        <end position="677"/>
    </location>
</feature>
<feature type="compositionally biased region" description="Basic and acidic residues" evidence="1">
    <location>
        <begin position="439"/>
        <end position="454"/>
    </location>
</feature>
<dbReference type="Proteomes" id="UP000005143">
    <property type="component" value="Unassembled WGS sequence"/>
</dbReference>
<feature type="region of interest" description="Disordered" evidence="1">
    <location>
        <begin position="433"/>
        <end position="458"/>
    </location>
</feature>
<evidence type="ECO:0000313" key="4">
    <source>
        <dbReference type="Proteomes" id="UP000005143"/>
    </source>
</evidence>
<dbReference type="GO" id="GO:0006355">
    <property type="term" value="P:regulation of DNA-templated transcription"/>
    <property type="evidence" value="ECO:0007669"/>
    <property type="project" value="TreeGrafter"/>
</dbReference>
<evidence type="ECO:0000256" key="1">
    <source>
        <dbReference type="SAM" id="MobiDB-lite"/>
    </source>
</evidence>
<dbReference type="PANTHER" id="PTHR43130">
    <property type="entry name" value="ARAC-FAMILY TRANSCRIPTIONAL REGULATOR"/>
    <property type="match status" value="1"/>
</dbReference>
<dbReference type="EMBL" id="AGUD01000240">
    <property type="protein sequence ID" value="EHN10120.1"/>
    <property type="molecule type" value="Genomic_DNA"/>
</dbReference>
<dbReference type="InterPro" id="IPR029062">
    <property type="entry name" value="Class_I_gatase-like"/>
</dbReference>
<dbReference type="InterPro" id="IPR002818">
    <property type="entry name" value="DJ-1/PfpI"/>
</dbReference>
<feature type="compositionally biased region" description="Basic and acidic residues" evidence="1">
    <location>
        <begin position="689"/>
        <end position="701"/>
    </location>
</feature>
<feature type="domain" description="DJ-1/PfpI" evidence="2">
    <location>
        <begin position="803"/>
        <end position="971"/>
    </location>
</feature>
<dbReference type="Gene3D" id="3.40.50.880">
    <property type="match status" value="1"/>
</dbReference>
<reference evidence="3 4" key="1">
    <citation type="journal article" date="2013" name="Biodegradation">
        <title>Quantitative proteomic analysis of ibuprofen-degrading Patulibacter sp. strain I11.</title>
        <authorList>
            <person name="Almeida B."/>
            <person name="Kjeldal H."/>
            <person name="Lolas I."/>
            <person name="Knudsen A.D."/>
            <person name="Carvalho G."/>
            <person name="Nielsen K.L."/>
            <person name="Barreto Crespo M.T."/>
            <person name="Stensballe A."/>
            <person name="Nielsen J.L."/>
        </authorList>
    </citation>
    <scope>NUCLEOTIDE SEQUENCE [LARGE SCALE GENOMIC DNA]</scope>
    <source>
        <strain evidence="3 4">I11</strain>
    </source>
</reference>
<dbReference type="AlphaFoldDB" id="H0E855"/>
<feature type="region of interest" description="Disordered" evidence="1">
    <location>
        <begin position="634"/>
        <end position="701"/>
    </location>
</feature>
<evidence type="ECO:0000259" key="2">
    <source>
        <dbReference type="Pfam" id="PF01965"/>
    </source>
</evidence>
<dbReference type="InterPro" id="IPR052158">
    <property type="entry name" value="INH-QAR"/>
</dbReference>
<dbReference type="SUPFAM" id="SSF52317">
    <property type="entry name" value="Class I glutamine amidotransferase-like"/>
    <property type="match status" value="1"/>
</dbReference>
<feature type="region of interest" description="Disordered" evidence="1">
    <location>
        <begin position="736"/>
        <end position="774"/>
    </location>
</feature>
<organism evidence="3 4">
    <name type="scientific">Patulibacter medicamentivorans</name>
    <dbReference type="NCBI Taxonomy" id="1097667"/>
    <lineage>
        <taxon>Bacteria</taxon>
        <taxon>Bacillati</taxon>
        <taxon>Actinomycetota</taxon>
        <taxon>Thermoleophilia</taxon>
        <taxon>Solirubrobacterales</taxon>
        <taxon>Patulibacteraceae</taxon>
        <taxon>Patulibacter</taxon>
    </lineage>
</organism>
<dbReference type="Pfam" id="PF01965">
    <property type="entry name" value="DJ-1_PfpI"/>
    <property type="match status" value="1"/>
</dbReference>
<comment type="caution">
    <text evidence="3">The sequence shown here is derived from an EMBL/GenBank/DDBJ whole genome shotgun (WGS) entry which is preliminary data.</text>
</comment>
<name>H0E855_9ACTN</name>
<dbReference type="PANTHER" id="PTHR43130:SF2">
    <property type="entry name" value="DJ-1_PFPI DOMAIN-CONTAINING PROTEIN"/>
    <property type="match status" value="1"/>
</dbReference>
<keyword evidence="4" id="KW-1185">Reference proteome</keyword>
<sequence>MSRSRLDDDRGQASVEHAALVALIALLLVAGGALAWAPSIYNGVHSGLRRALCVASGEGCAGFHRQQPCLIARDEQTHSSGASFLLFRVGGSESLVVERRSDGTVAITALRDLEAGVGLSVGGRFGLGRRAAGDGALVDADRRGGGVALEATAGVEARLRGGWGDTWELPDRAAGERFLRRYVAWRRAGLPGGDERVARRGVGPPRTERVRIGADGTLTGAVSGPLGVEASGTAIAGLRGEGSRDRGSGRTTVSLALPASVAGQLAGPLSLKLGGGLRVEPAVTLVLDRDLRPRELRLVGQAIGDGGTRRRDYQLRLDLTRPELAAELRALVGALVRGRPAGAARAAGALGRRAREEGWVDEREYRTTTTADGFEGELALGLRVGFRDQELRSLSRLVAARTLPPGGVWEARPDCAVARARLSVRGRPAAEAAAVGRRGGADDPGEVRPQDRGVAEAAGGRDGFDRAVVVLEQLAGQADPLLGDPAGGRGAGLVPEAAGERPLADLGVAGERGHVERLIQVPLGPAAGALQVDPAAARRRDRARDELGLTAVAVRGHHRPAGHRRRDLGAQIAAHDVQAQVQPRGHAGAGQHGALVDVEHVGVDRDAGELGREAGGVVPVGRRAAAVEQAGVGEGEGAGADRHHARAAGGGPAQGVQDRGGRRDGRRPAVAGDDDRVGVLQGLEPVGGSERDPDAGDRDRWRSVAIRRAGSVGGRRGGRHAQLVVRAADVAEQVAGGGQVQQDDVGQDEGDHQVRRLRGRAAGPGRRSGGGRRHMAGISRTWSFLPLAAFTGAGEDRPMPHAQVLIYDGFDELDAIAPFEVLSAAGFDCELVVLAGEHDPGAPVTATHGLRVLPDGELAAAPDVLLVPGGGWAARAAAGTWAEHERGVLPAAIAARHAAGSVIASVCTGAMLLARAGLLEGRPAVTHRIALADLAAAGADIRPHERVVDDGDVVTGGGVTSGLDVALRLVERFSGPDAARFGALRMEYVPQAVAAGG</sequence>
<evidence type="ECO:0000313" key="3">
    <source>
        <dbReference type="EMBL" id="EHN10120.1"/>
    </source>
</evidence>
<gene>
    <name evidence="3" type="ORF">PAI11_30130</name>
</gene>
<dbReference type="PATRIC" id="fig|1097667.3.peg.2987"/>
<proteinExistence type="predicted"/>
<accession>H0E855</accession>
<protein>
    <submittedName>
        <fullName evidence="3">ThiJ/PfpI family protein</fullName>
    </submittedName>
</protein>
<dbReference type="CDD" id="cd03139">
    <property type="entry name" value="GATase1_PfpI_2"/>
    <property type="match status" value="1"/>
</dbReference>